<dbReference type="GO" id="GO:0003677">
    <property type="term" value="F:DNA binding"/>
    <property type="evidence" value="ECO:0007669"/>
    <property type="project" value="InterPro"/>
</dbReference>
<dbReference type="Pfam" id="PF00356">
    <property type="entry name" value="LacI"/>
    <property type="match status" value="1"/>
</dbReference>
<dbReference type="InterPro" id="IPR010982">
    <property type="entry name" value="Lambda_DNA-bd_dom_sf"/>
</dbReference>
<sequence length="85" mass="9636">MNLSKKFCFSLRFPIFHHFLSIVLTSCYNKFMITIKELATLAKVSPTTISNVLHGRTHELSAEKLAKIQKVIISSGYIPNRAGKR</sequence>
<evidence type="ECO:0000259" key="2">
    <source>
        <dbReference type="PROSITE" id="PS50943"/>
    </source>
</evidence>
<dbReference type="CDD" id="cd01392">
    <property type="entry name" value="HTH_LacI"/>
    <property type="match status" value="1"/>
</dbReference>
<dbReference type="PROSITE" id="PS00356">
    <property type="entry name" value="HTH_LACI_1"/>
    <property type="match status" value="1"/>
</dbReference>
<dbReference type="PROSITE" id="PS50932">
    <property type="entry name" value="HTH_LACI_2"/>
    <property type="match status" value="1"/>
</dbReference>
<dbReference type="GO" id="GO:0006355">
    <property type="term" value="P:regulation of DNA-templated transcription"/>
    <property type="evidence" value="ECO:0007669"/>
    <property type="project" value="InterPro"/>
</dbReference>
<reference evidence="3 4" key="1">
    <citation type="submission" date="2019-07" db="EMBL/GenBank/DDBJ databases">
        <title>Genome sequencing of KACC 19320.</title>
        <authorList>
            <person name="Heo J."/>
            <person name="Kim S.-J."/>
            <person name="Kim J.-S."/>
            <person name="Hong S.-B."/>
            <person name="Kwon S.-W."/>
        </authorList>
    </citation>
    <scope>NUCLEOTIDE SEQUENCE [LARGE SCALE GENOMIC DNA]</scope>
    <source>
        <strain evidence="3 4">KACC 19320</strain>
    </source>
</reference>
<dbReference type="KEGG" id="lack:FLP15_02430"/>
<evidence type="ECO:0000313" key="3">
    <source>
        <dbReference type="EMBL" id="QDK70242.1"/>
    </source>
</evidence>
<protein>
    <submittedName>
        <fullName evidence="3">LacI family transcriptional regulator</fullName>
    </submittedName>
</protein>
<dbReference type="SUPFAM" id="SSF47413">
    <property type="entry name" value="lambda repressor-like DNA-binding domains"/>
    <property type="match status" value="1"/>
</dbReference>
<dbReference type="EMBL" id="CP041356">
    <property type="protein sequence ID" value="QDK70242.1"/>
    <property type="molecule type" value="Genomic_DNA"/>
</dbReference>
<dbReference type="InterPro" id="IPR000843">
    <property type="entry name" value="HTH_LacI"/>
</dbReference>
<dbReference type="AlphaFoldDB" id="A0A514Z6M3"/>
<name>A0A514Z6M3_9LACT</name>
<accession>A0A514Z6M3</accession>
<feature type="domain" description="HTH cro/C1-type" evidence="2">
    <location>
        <begin position="33"/>
        <end position="78"/>
    </location>
</feature>
<dbReference type="Gene3D" id="1.10.260.40">
    <property type="entry name" value="lambda repressor-like DNA-binding domains"/>
    <property type="match status" value="1"/>
</dbReference>
<evidence type="ECO:0000259" key="1">
    <source>
        <dbReference type="PROSITE" id="PS50932"/>
    </source>
</evidence>
<dbReference type="OrthoDB" id="9813468at2"/>
<feature type="domain" description="HTH lacI-type" evidence="1">
    <location>
        <begin position="33"/>
        <end position="85"/>
    </location>
</feature>
<dbReference type="SMART" id="SM00354">
    <property type="entry name" value="HTH_LACI"/>
    <property type="match status" value="1"/>
</dbReference>
<organism evidence="3 4">
    <name type="scientific">Lactococcus protaetiae</name>
    <dbReference type="NCBI Taxonomy" id="2592653"/>
    <lineage>
        <taxon>Bacteria</taxon>
        <taxon>Bacillati</taxon>
        <taxon>Bacillota</taxon>
        <taxon>Bacilli</taxon>
        <taxon>Lactobacillales</taxon>
        <taxon>Streptococcaceae</taxon>
        <taxon>Lactococcus</taxon>
    </lineage>
</organism>
<dbReference type="PROSITE" id="PS51257">
    <property type="entry name" value="PROKAR_LIPOPROTEIN"/>
    <property type="match status" value="1"/>
</dbReference>
<dbReference type="InterPro" id="IPR001387">
    <property type="entry name" value="Cro/C1-type_HTH"/>
</dbReference>
<gene>
    <name evidence="3" type="ORF">FLP15_02430</name>
</gene>
<dbReference type="PROSITE" id="PS50943">
    <property type="entry name" value="HTH_CROC1"/>
    <property type="match status" value="1"/>
</dbReference>
<evidence type="ECO:0000313" key="4">
    <source>
        <dbReference type="Proteomes" id="UP000315128"/>
    </source>
</evidence>
<dbReference type="Proteomes" id="UP000315128">
    <property type="component" value="Chromosome"/>
</dbReference>
<keyword evidence="4" id="KW-1185">Reference proteome</keyword>
<proteinExistence type="predicted"/>